<evidence type="ECO:0000313" key="3">
    <source>
        <dbReference type="Proteomes" id="UP000030671"/>
    </source>
</evidence>
<dbReference type="EMBL" id="KI925457">
    <property type="protein sequence ID" value="ETW83201.1"/>
    <property type="molecule type" value="Genomic_DNA"/>
</dbReference>
<dbReference type="Proteomes" id="UP000030671">
    <property type="component" value="Unassembled WGS sequence"/>
</dbReference>
<reference evidence="2 3" key="1">
    <citation type="journal article" date="2012" name="New Phytol.">
        <title>Insight into trade-off between wood decay and parasitism from the genome of a fungal forest pathogen.</title>
        <authorList>
            <person name="Olson A."/>
            <person name="Aerts A."/>
            <person name="Asiegbu F."/>
            <person name="Belbahri L."/>
            <person name="Bouzid O."/>
            <person name="Broberg A."/>
            <person name="Canback B."/>
            <person name="Coutinho P.M."/>
            <person name="Cullen D."/>
            <person name="Dalman K."/>
            <person name="Deflorio G."/>
            <person name="van Diepen L.T."/>
            <person name="Dunand C."/>
            <person name="Duplessis S."/>
            <person name="Durling M."/>
            <person name="Gonthier P."/>
            <person name="Grimwood J."/>
            <person name="Fossdal C.G."/>
            <person name="Hansson D."/>
            <person name="Henrissat B."/>
            <person name="Hietala A."/>
            <person name="Himmelstrand K."/>
            <person name="Hoffmeister D."/>
            <person name="Hogberg N."/>
            <person name="James T.Y."/>
            <person name="Karlsson M."/>
            <person name="Kohler A."/>
            <person name="Kues U."/>
            <person name="Lee Y.H."/>
            <person name="Lin Y.C."/>
            <person name="Lind M."/>
            <person name="Lindquist E."/>
            <person name="Lombard V."/>
            <person name="Lucas S."/>
            <person name="Lunden K."/>
            <person name="Morin E."/>
            <person name="Murat C."/>
            <person name="Park J."/>
            <person name="Raffaello T."/>
            <person name="Rouze P."/>
            <person name="Salamov A."/>
            <person name="Schmutz J."/>
            <person name="Solheim H."/>
            <person name="Stahlberg J."/>
            <person name="Velez H."/>
            <person name="de Vries R.P."/>
            <person name="Wiebenga A."/>
            <person name="Woodward S."/>
            <person name="Yakovlev I."/>
            <person name="Garbelotto M."/>
            <person name="Martin F."/>
            <person name="Grigoriev I.V."/>
            <person name="Stenlid J."/>
        </authorList>
    </citation>
    <scope>NUCLEOTIDE SEQUENCE [LARGE SCALE GENOMIC DNA]</scope>
    <source>
        <strain evidence="2 3">TC 32-1</strain>
    </source>
</reference>
<accession>W4KDQ0</accession>
<keyword evidence="3" id="KW-1185">Reference proteome</keyword>
<dbReference type="RefSeq" id="XP_009545480.1">
    <property type="nucleotide sequence ID" value="XM_009547185.1"/>
</dbReference>
<dbReference type="GeneID" id="20675175"/>
<gene>
    <name evidence="2" type="ORF">HETIRDRAFT_439691</name>
</gene>
<evidence type="ECO:0000313" key="2">
    <source>
        <dbReference type="EMBL" id="ETW83201.1"/>
    </source>
</evidence>
<dbReference type="InterPro" id="IPR001810">
    <property type="entry name" value="F-box_dom"/>
</dbReference>
<feature type="domain" description="F-box" evidence="1">
    <location>
        <begin position="202"/>
        <end position="250"/>
    </location>
</feature>
<protein>
    <recommendedName>
        <fullName evidence="1">F-box domain-containing protein</fullName>
    </recommendedName>
</protein>
<dbReference type="KEGG" id="hir:HETIRDRAFT_439691"/>
<name>W4KDQ0_HETIT</name>
<evidence type="ECO:0000259" key="1">
    <source>
        <dbReference type="PROSITE" id="PS50181"/>
    </source>
</evidence>
<dbReference type="CDD" id="cd09917">
    <property type="entry name" value="F-box_SF"/>
    <property type="match status" value="1"/>
</dbReference>
<proteinExistence type="predicted"/>
<dbReference type="eggNOG" id="ENOG502SNNF">
    <property type="taxonomic scope" value="Eukaryota"/>
</dbReference>
<dbReference type="InParanoid" id="W4KDQ0"/>
<dbReference type="PROSITE" id="PS50181">
    <property type="entry name" value="FBOX"/>
    <property type="match status" value="1"/>
</dbReference>
<sequence length="361" mass="41051">MSCSLCRLPFVPNEQRSTNPHPPPRGILSAAQTSYHSTAIAWGQSIMTLLLKFNYLDNNLFGADLGMMPIVHTWEKDGGTCMFFHTTCADLLRHALDAEAWTVETFVRLFELESVFGQPQGGREAGRFRHVDYEHVACERAPVDLRRFWLPKPPYQGRNWDWEGFAGSEFAWTLNRPDVFPRFFATVSEKRLGSVGRPEATTDRVTTLPIDVLLHLLPHLDVRTYLALTSTCRTLRTHALTTFQPHARRLVLSLGWAVPLAGEHEQAKAAGLALAHARSTPHDADWFLYLGHVHRTAGMRVRRWVWHVCENVRRAYEGRRAEVLFARRGDGALERNEEGRRVEEFVQATFALASELAGREV</sequence>
<dbReference type="AlphaFoldDB" id="W4KDQ0"/>
<dbReference type="OrthoDB" id="3249754at2759"/>
<dbReference type="InterPro" id="IPR036047">
    <property type="entry name" value="F-box-like_dom_sf"/>
</dbReference>
<organism evidence="2 3">
    <name type="scientific">Heterobasidion irregulare (strain TC 32-1)</name>
    <dbReference type="NCBI Taxonomy" id="747525"/>
    <lineage>
        <taxon>Eukaryota</taxon>
        <taxon>Fungi</taxon>
        <taxon>Dikarya</taxon>
        <taxon>Basidiomycota</taxon>
        <taxon>Agaricomycotina</taxon>
        <taxon>Agaricomycetes</taxon>
        <taxon>Russulales</taxon>
        <taxon>Bondarzewiaceae</taxon>
        <taxon>Heterobasidion</taxon>
        <taxon>Heterobasidion annosum species complex</taxon>
    </lineage>
</organism>
<dbReference type="HOGENOM" id="CLU_806789_0_0_1"/>
<dbReference type="SUPFAM" id="SSF81383">
    <property type="entry name" value="F-box domain"/>
    <property type="match status" value="1"/>
</dbReference>